<comment type="caution">
    <text evidence="2">The sequence shown here is derived from an EMBL/GenBank/DDBJ whole genome shotgun (WGS) entry which is preliminary data.</text>
</comment>
<name>A0A3D2XBS7_9FIRM</name>
<keyword evidence="1" id="KW-0732">Signal</keyword>
<feature type="signal peptide" evidence="1">
    <location>
        <begin position="1"/>
        <end position="23"/>
    </location>
</feature>
<protein>
    <recommendedName>
        <fullName evidence="4">Lipoprotein</fullName>
    </recommendedName>
</protein>
<accession>A0A3D2XBS7</accession>
<reference evidence="2 3" key="1">
    <citation type="journal article" date="2018" name="Nat. Biotechnol.">
        <title>A standardized bacterial taxonomy based on genome phylogeny substantially revises the tree of life.</title>
        <authorList>
            <person name="Parks D.H."/>
            <person name="Chuvochina M."/>
            <person name="Waite D.W."/>
            <person name="Rinke C."/>
            <person name="Skarshewski A."/>
            <person name="Chaumeil P.A."/>
            <person name="Hugenholtz P."/>
        </authorList>
    </citation>
    <scope>NUCLEOTIDE SEQUENCE [LARGE SCALE GENOMIC DNA]</scope>
    <source>
        <strain evidence="2">UBA11728</strain>
    </source>
</reference>
<evidence type="ECO:0000313" key="3">
    <source>
        <dbReference type="Proteomes" id="UP000262969"/>
    </source>
</evidence>
<dbReference type="PROSITE" id="PS51257">
    <property type="entry name" value="PROKAR_LIPOPROTEIN"/>
    <property type="match status" value="1"/>
</dbReference>
<evidence type="ECO:0008006" key="4">
    <source>
        <dbReference type="Google" id="ProtNLM"/>
    </source>
</evidence>
<sequence length="132" mass="15136">MKQKTLLLLTLLFTAFLASCSHTKDVNLTTIKVLDIKSITLLSLLPENIVQIHDTNELNQIITTIQHLPLHQKITNPMSFDESLVQYTLQGNDNIEFTISIQSPYVCINDIWYLSDFTSCEQLNEKANELFH</sequence>
<evidence type="ECO:0000313" key="2">
    <source>
        <dbReference type="EMBL" id="HCL04043.1"/>
    </source>
</evidence>
<feature type="chain" id="PRO_5038422776" description="Lipoprotein" evidence="1">
    <location>
        <begin position="24"/>
        <end position="132"/>
    </location>
</feature>
<dbReference type="AlphaFoldDB" id="A0A3D2XBS7"/>
<dbReference type="EMBL" id="DPVV01000549">
    <property type="protein sequence ID" value="HCL04043.1"/>
    <property type="molecule type" value="Genomic_DNA"/>
</dbReference>
<evidence type="ECO:0000256" key="1">
    <source>
        <dbReference type="SAM" id="SignalP"/>
    </source>
</evidence>
<proteinExistence type="predicted"/>
<organism evidence="2 3">
    <name type="scientific">Lachnoclostridium phytofermentans</name>
    <dbReference type="NCBI Taxonomy" id="66219"/>
    <lineage>
        <taxon>Bacteria</taxon>
        <taxon>Bacillati</taxon>
        <taxon>Bacillota</taxon>
        <taxon>Clostridia</taxon>
        <taxon>Lachnospirales</taxon>
        <taxon>Lachnospiraceae</taxon>
    </lineage>
</organism>
<dbReference type="Proteomes" id="UP000262969">
    <property type="component" value="Unassembled WGS sequence"/>
</dbReference>
<gene>
    <name evidence="2" type="ORF">DHW61_16820</name>
</gene>